<evidence type="ECO:0000256" key="5">
    <source>
        <dbReference type="ARBA" id="ARBA00022989"/>
    </source>
</evidence>
<dbReference type="GO" id="GO:0005886">
    <property type="term" value="C:plasma membrane"/>
    <property type="evidence" value="ECO:0007669"/>
    <property type="project" value="UniProtKB-SubCell"/>
</dbReference>
<keyword evidence="5 7" id="KW-1133">Transmembrane helix</keyword>
<dbReference type="AlphaFoldDB" id="A0A284VJE0"/>
<keyword evidence="4 7" id="KW-0812">Transmembrane</keyword>
<dbReference type="GO" id="GO:0008381">
    <property type="term" value="F:mechanosensitive monoatomic ion channel activity"/>
    <property type="evidence" value="ECO:0007669"/>
    <property type="project" value="InterPro"/>
</dbReference>
<keyword evidence="10" id="KW-1185">Reference proteome</keyword>
<evidence type="ECO:0000256" key="7">
    <source>
        <dbReference type="SAM" id="Phobius"/>
    </source>
</evidence>
<proteinExistence type="inferred from homology"/>
<evidence type="ECO:0000256" key="2">
    <source>
        <dbReference type="ARBA" id="ARBA00008017"/>
    </source>
</evidence>
<comment type="subcellular location">
    <subcellularLocation>
        <location evidence="1">Cell membrane</location>
        <topology evidence="1">Multi-pass membrane protein</topology>
    </subcellularLocation>
</comment>
<evidence type="ECO:0000256" key="1">
    <source>
        <dbReference type="ARBA" id="ARBA00004651"/>
    </source>
</evidence>
<dbReference type="SUPFAM" id="SSF82861">
    <property type="entry name" value="Mechanosensitive channel protein MscS (YggB), transmembrane region"/>
    <property type="match status" value="1"/>
</dbReference>
<dbReference type="OrthoDB" id="121853at2157"/>
<evidence type="ECO:0000259" key="8">
    <source>
        <dbReference type="Pfam" id="PF00924"/>
    </source>
</evidence>
<dbReference type="InterPro" id="IPR010920">
    <property type="entry name" value="LSM_dom_sf"/>
</dbReference>
<dbReference type="InterPro" id="IPR023408">
    <property type="entry name" value="MscS_beta-dom_sf"/>
</dbReference>
<sequence length="266" mass="29324">MLIEPLFTGSTRLLLEKIIYVLIIVVIASVIAKMIATATSRIGKEAGIPGDITRLINRIITYFTAFISLVLIVQIFNYDVATFVASFGIVGLIVGISAQAVISNFISGILIMVEKPFITGDFIEIMGFQGKVEDIRLRSTSIKTFDGRVITVPNLTLTSNAVINYSKAGEILVKIPVSFKADADIGKVSHIMSSAAKSTHGVRPFRIEVLVTGIKQSDPLWNVEVELRFWVNQVSDRDVIVSNVTGRIKEELEKEKIITFLPPRKD</sequence>
<feature type="transmembrane region" description="Helical" evidence="7">
    <location>
        <begin position="59"/>
        <end position="77"/>
    </location>
</feature>
<organism evidence="9 10">
    <name type="scientific">Candidatus Methanoperedens nitratireducens</name>
    <dbReference type="NCBI Taxonomy" id="1392998"/>
    <lineage>
        <taxon>Archaea</taxon>
        <taxon>Methanobacteriati</taxon>
        <taxon>Methanobacteriota</taxon>
        <taxon>Stenosarchaea group</taxon>
        <taxon>Methanomicrobia</taxon>
        <taxon>Methanosarcinales</taxon>
        <taxon>ANME-2 cluster</taxon>
        <taxon>Candidatus Methanoperedentaceae</taxon>
        <taxon>Candidatus Methanoperedens</taxon>
    </lineage>
</organism>
<dbReference type="Proteomes" id="UP000218615">
    <property type="component" value="Unassembled WGS sequence"/>
</dbReference>
<dbReference type="Pfam" id="PF00924">
    <property type="entry name" value="MS_channel_2nd"/>
    <property type="match status" value="1"/>
</dbReference>
<dbReference type="InterPro" id="IPR045275">
    <property type="entry name" value="MscS_archaea/bacteria_type"/>
</dbReference>
<evidence type="ECO:0000313" key="10">
    <source>
        <dbReference type="Proteomes" id="UP000218615"/>
    </source>
</evidence>
<dbReference type="InterPro" id="IPR011066">
    <property type="entry name" value="MscS_channel_C_sf"/>
</dbReference>
<dbReference type="PANTHER" id="PTHR30221">
    <property type="entry name" value="SMALL-CONDUCTANCE MECHANOSENSITIVE CHANNEL"/>
    <property type="match status" value="1"/>
</dbReference>
<keyword evidence="6 7" id="KW-0472">Membrane</keyword>
<evidence type="ECO:0000256" key="3">
    <source>
        <dbReference type="ARBA" id="ARBA00022475"/>
    </source>
</evidence>
<name>A0A284VJE0_9EURY</name>
<dbReference type="PANTHER" id="PTHR30221:SF1">
    <property type="entry name" value="SMALL-CONDUCTANCE MECHANOSENSITIVE CHANNEL"/>
    <property type="match status" value="1"/>
</dbReference>
<dbReference type="InterPro" id="IPR006685">
    <property type="entry name" value="MscS_channel_2nd"/>
</dbReference>
<accession>A0A284VJE0</accession>
<dbReference type="Gene3D" id="2.30.30.60">
    <property type="match status" value="1"/>
</dbReference>
<gene>
    <name evidence="9" type="ORF">MNV_1160005</name>
</gene>
<keyword evidence="3" id="KW-1003">Cell membrane</keyword>
<reference evidence="10" key="1">
    <citation type="submission" date="2017-06" db="EMBL/GenBank/DDBJ databases">
        <authorList>
            <person name="Cremers G."/>
        </authorList>
    </citation>
    <scope>NUCLEOTIDE SEQUENCE [LARGE SCALE GENOMIC DNA]</scope>
</reference>
<evidence type="ECO:0000256" key="6">
    <source>
        <dbReference type="ARBA" id="ARBA00023136"/>
    </source>
</evidence>
<dbReference type="SUPFAM" id="SSF50182">
    <property type="entry name" value="Sm-like ribonucleoproteins"/>
    <property type="match status" value="1"/>
</dbReference>
<feature type="transmembrane region" description="Helical" evidence="7">
    <location>
        <begin position="18"/>
        <end position="38"/>
    </location>
</feature>
<dbReference type="EMBL" id="FZMP01000020">
    <property type="protein sequence ID" value="SNQ59363.1"/>
    <property type="molecule type" value="Genomic_DNA"/>
</dbReference>
<evidence type="ECO:0000256" key="4">
    <source>
        <dbReference type="ARBA" id="ARBA00022692"/>
    </source>
</evidence>
<dbReference type="Gene3D" id="1.10.287.1260">
    <property type="match status" value="1"/>
</dbReference>
<dbReference type="SUPFAM" id="SSF82689">
    <property type="entry name" value="Mechanosensitive channel protein MscS (YggB), C-terminal domain"/>
    <property type="match status" value="1"/>
</dbReference>
<dbReference type="RefSeq" id="WP_096203750.1">
    <property type="nucleotide sequence ID" value="NZ_FZMP01000020.1"/>
</dbReference>
<dbReference type="InterPro" id="IPR011014">
    <property type="entry name" value="MscS_channel_TM-2"/>
</dbReference>
<feature type="transmembrane region" description="Helical" evidence="7">
    <location>
        <begin position="83"/>
        <end position="106"/>
    </location>
</feature>
<evidence type="ECO:0000313" key="9">
    <source>
        <dbReference type="EMBL" id="SNQ59363.1"/>
    </source>
</evidence>
<dbReference type="Gene3D" id="3.30.70.100">
    <property type="match status" value="1"/>
</dbReference>
<comment type="similarity">
    <text evidence="2">Belongs to the MscS (TC 1.A.23) family.</text>
</comment>
<protein>
    <submittedName>
        <fullName evidence="9">Putative small-conductance mechanosensitive ion channel</fullName>
    </submittedName>
</protein>
<feature type="domain" description="Mechanosensitive ion channel MscS" evidence="8">
    <location>
        <begin position="101"/>
        <end position="167"/>
    </location>
</feature>